<dbReference type="InterPro" id="IPR038577">
    <property type="entry name" value="GT10-like_C_sf"/>
</dbReference>
<evidence type="ECO:0000256" key="1">
    <source>
        <dbReference type="ARBA" id="ARBA00004606"/>
    </source>
</evidence>
<reference evidence="15 16" key="1">
    <citation type="submission" date="2013-04" db="EMBL/GenBank/DDBJ databases">
        <title>The Genome Sequence of Parabacteroides goldsteinii DSM 19448.</title>
        <authorList>
            <consortium name="The Broad Institute Genomics Platform"/>
            <person name="Earl A."/>
            <person name="Ward D."/>
            <person name="Feldgarden M."/>
            <person name="Gevers D."/>
            <person name="Martens E."/>
            <person name="Sakamoto M."/>
            <person name="Benno Y."/>
            <person name="Song Y."/>
            <person name="Liu C."/>
            <person name="Lee J."/>
            <person name="Bolanos M."/>
            <person name="Vaisanen M.L."/>
            <person name="Finegold S.M."/>
            <person name="Walker B."/>
            <person name="Young S."/>
            <person name="Zeng Q."/>
            <person name="Gargeya S."/>
            <person name="Fitzgerald M."/>
            <person name="Haas B."/>
            <person name="Abouelleil A."/>
            <person name="Allen A.W."/>
            <person name="Alvarado L."/>
            <person name="Arachchi H.M."/>
            <person name="Berlin A.M."/>
            <person name="Chapman S.B."/>
            <person name="Gainer-Dewar J."/>
            <person name="Goldberg J."/>
            <person name="Griggs A."/>
            <person name="Gujja S."/>
            <person name="Hansen M."/>
            <person name="Howarth C."/>
            <person name="Imamovic A."/>
            <person name="Ireland A."/>
            <person name="Larimer J."/>
            <person name="McCowan C."/>
            <person name="Murphy C."/>
            <person name="Pearson M."/>
            <person name="Poon T.W."/>
            <person name="Priest M."/>
            <person name="Roberts A."/>
            <person name="Saif S."/>
            <person name="Shea T."/>
            <person name="Sisk P."/>
            <person name="Sykes S."/>
            <person name="Wortman J."/>
            <person name="Nusbaum C."/>
            <person name="Birren B."/>
        </authorList>
    </citation>
    <scope>NUCLEOTIDE SEQUENCE [LARGE SCALE GENOMIC DNA]</scope>
    <source>
        <strain evidence="15 16">DSM 19448</strain>
    </source>
</reference>
<keyword evidence="4" id="KW-0808">Transferase</keyword>
<dbReference type="PANTHER" id="PTHR11929:SF194">
    <property type="entry name" value="ALPHA-(1,3)-FUCOSYLTRANSFERASE 10"/>
    <property type="match status" value="1"/>
</dbReference>
<dbReference type="PATRIC" id="fig|927665.4.peg.2644"/>
<evidence type="ECO:0000256" key="11">
    <source>
        <dbReference type="ARBA" id="ARBA00043952"/>
    </source>
</evidence>
<evidence type="ECO:0000313" key="15">
    <source>
        <dbReference type="EMBL" id="KKB54816.1"/>
    </source>
</evidence>
<evidence type="ECO:0000256" key="7">
    <source>
        <dbReference type="ARBA" id="ARBA00022989"/>
    </source>
</evidence>
<evidence type="ECO:0000256" key="4">
    <source>
        <dbReference type="ARBA" id="ARBA00022679"/>
    </source>
</evidence>
<dbReference type="STRING" id="927665.HMPREF1535_02569"/>
<feature type="domain" description="Fucosyltransferase C-terminal" evidence="13">
    <location>
        <begin position="461"/>
        <end position="626"/>
    </location>
</feature>
<dbReference type="SUPFAM" id="SSF53448">
    <property type="entry name" value="Nucleotide-diphospho-sugar transferases"/>
    <property type="match status" value="1"/>
</dbReference>
<comment type="subcellular location">
    <subcellularLocation>
        <location evidence="10">Endomembrane system</location>
        <topology evidence="10">Single-pass membrane protein</topology>
    </subcellularLocation>
    <subcellularLocation>
        <location evidence="1">Membrane</location>
        <topology evidence="1">Single-pass type II membrane protein</topology>
    </subcellularLocation>
</comment>
<feature type="domain" description="Fucosyltransferase N-terminal" evidence="14">
    <location>
        <begin position="342"/>
        <end position="445"/>
    </location>
</feature>
<dbReference type="CDD" id="cd00761">
    <property type="entry name" value="Glyco_tranf_GTA_type"/>
    <property type="match status" value="1"/>
</dbReference>
<comment type="similarity">
    <text evidence="2">Belongs to the glycosyltransferase 10 family.</text>
</comment>
<organism evidence="15 16">
    <name type="scientific">Parabacteroides goldsteinii DSM 19448 = WAL 12034</name>
    <dbReference type="NCBI Taxonomy" id="927665"/>
    <lineage>
        <taxon>Bacteria</taxon>
        <taxon>Pseudomonadati</taxon>
        <taxon>Bacteroidota</taxon>
        <taxon>Bacteroidia</taxon>
        <taxon>Bacteroidales</taxon>
        <taxon>Tannerellaceae</taxon>
        <taxon>Parabacteroides</taxon>
    </lineage>
</organism>
<comment type="pathway">
    <text evidence="11">Protein modification.</text>
</comment>
<dbReference type="InterPro" id="IPR055270">
    <property type="entry name" value="Glyco_tran_10_C"/>
</dbReference>
<gene>
    <name evidence="15" type="ORF">HMPREF1535_02569</name>
</gene>
<evidence type="ECO:0000256" key="9">
    <source>
        <dbReference type="ARBA" id="ARBA00023180"/>
    </source>
</evidence>
<proteinExistence type="inferred from homology"/>
<evidence type="ECO:0000256" key="3">
    <source>
        <dbReference type="ARBA" id="ARBA00022676"/>
    </source>
</evidence>
<evidence type="ECO:0000313" key="16">
    <source>
        <dbReference type="Proteomes" id="UP000033047"/>
    </source>
</evidence>
<dbReference type="Pfam" id="PF00535">
    <property type="entry name" value="Glycos_transf_2"/>
    <property type="match status" value="1"/>
</dbReference>
<evidence type="ECO:0000256" key="10">
    <source>
        <dbReference type="ARBA" id="ARBA00037847"/>
    </source>
</evidence>
<dbReference type="Gene3D" id="3.90.550.10">
    <property type="entry name" value="Spore Coat Polysaccharide Biosynthesis Protein SpsA, Chain A"/>
    <property type="match status" value="1"/>
</dbReference>
<dbReference type="Proteomes" id="UP000033047">
    <property type="component" value="Unassembled WGS sequence"/>
</dbReference>
<evidence type="ECO:0000256" key="5">
    <source>
        <dbReference type="ARBA" id="ARBA00022692"/>
    </source>
</evidence>
<dbReference type="InterPro" id="IPR001173">
    <property type="entry name" value="Glyco_trans_2-like"/>
</dbReference>
<dbReference type="PANTHER" id="PTHR11929">
    <property type="entry name" value="ALPHA- 1,3 -FUCOSYLTRANSFERASE"/>
    <property type="match status" value="1"/>
</dbReference>
<keyword evidence="7" id="KW-1133">Transmembrane helix</keyword>
<dbReference type="InterPro" id="IPR031481">
    <property type="entry name" value="Glyco_tran_10_N"/>
</dbReference>
<dbReference type="SUPFAM" id="SSF53756">
    <property type="entry name" value="UDP-Glycosyltransferase/glycogen phosphorylase"/>
    <property type="match status" value="1"/>
</dbReference>
<dbReference type="Pfam" id="PF17039">
    <property type="entry name" value="Glyco_tran_10_N"/>
    <property type="match status" value="1"/>
</dbReference>
<dbReference type="Gene3D" id="3.40.50.11660">
    <property type="entry name" value="Glycosyl transferase family 10, C-terminal domain"/>
    <property type="match status" value="1"/>
</dbReference>
<evidence type="ECO:0000259" key="14">
    <source>
        <dbReference type="Pfam" id="PF17039"/>
    </source>
</evidence>
<evidence type="ECO:0008006" key="17">
    <source>
        <dbReference type="Google" id="ProtNLM"/>
    </source>
</evidence>
<dbReference type="Pfam" id="PF00852">
    <property type="entry name" value="Glyco_transf_10"/>
    <property type="match status" value="1"/>
</dbReference>
<evidence type="ECO:0000256" key="2">
    <source>
        <dbReference type="ARBA" id="ARBA00008919"/>
    </source>
</evidence>
<keyword evidence="8" id="KW-0472">Membrane</keyword>
<sequence length="628" mass="73560">MSTSCPFLSIIVPIYNVETYLEECLNSLINIRIISKEIILINDGSTDRSGEIAEKFASSHSCIKLFHQPNQGLSAARNKGLSEVQGEYIMFIDSDDWIIEGQTEKMFSEAIGFHPDIIMGNSVCYYPDGQTGTLFNPIPSHLCHTCLTGKECFSELMKHGAFPPMVSNYLYKKDWLNKQTLYFENVVHEDELWTPQALCLAKSIYITNIDFYGYRQREGSIMRTLVTSKRVRDLIYIANRLIRFASGYRFNGPDREMKSELYAKAYMLYNLAFLSLAKIKNGNFTLPSHALYTIFKIYHHLSPLSKKRIYRYYKNAQNNLKSYLKWKISYWAEKLSPEIIKNKHIILIYNTMWDTPLNIPVEQIPEDYRFTTDRQYYSQAQTVIFHLPTLINELENDLEKPEGQIWVAWTLECEENYPFFKDPEFTELFDYRISYHQTADVIQSYLHDNFIPLMKQPVDTKERANNICMLISSPINQSSRQEYLKELMREIPIDSYGKLFNNKKMDQDNGRESKINLYKQYKFVIAFENACATDYVTEKFFDPLIAGAVPIYLGAPNINEFAPGEHCFIHANDFKSPKELADYIEECYNNEQEYQSFFQWKQKDLRPQFIEKAQLQKTAPFIRLCELI</sequence>
<dbReference type="HOGENOM" id="CLU_435355_0_0_10"/>
<evidence type="ECO:0000259" key="12">
    <source>
        <dbReference type="Pfam" id="PF00535"/>
    </source>
</evidence>
<evidence type="ECO:0000256" key="6">
    <source>
        <dbReference type="ARBA" id="ARBA00022968"/>
    </source>
</evidence>
<feature type="domain" description="Glycosyltransferase 2-like" evidence="12">
    <location>
        <begin position="9"/>
        <end position="130"/>
    </location>
</feature>
<dbReference type="GO" id="GO:0012505">
    <property type="term" value="C:endomembrane system"/>
    <property type="evidence" value="ECO:0007669"/>
    <property type="project" value="UniProtKB-SubCell"/>
</dbReference>
<keyword evidence="5" id="KW-0812">Transmembrane</keyword>
<accession>A0A0F5JA99</accession>
<comment type="caution">
    <text evidence="15">The sequence shown here is derived from an EMBL/GenBank/DDBJ whole genome shotgun (WGS) entry which is preliminary data.</text>
</comment>
<keyword evidence="9" id="KW-0325">Glycoprotein</keyword>
<dbReference type="AlphaFoldDB" id="A0A0F5JA99"/>
<name>A0A0F5JA99_9BACT</name>
<evidence type="ECO:0000259" key="13">
    <source>
        <dbReference type="Pfam" id="PF00852"/>
    </source>
</evidence>
<keyword evidence="6" id="KW-0735">Signal-anchor</keyword>
<dbReference type="EMBL" id="AQHV01000012">
    <property type="protein sequence ID" value="KKB54816.1"/>
    <property type="molecule type" value="Genomic_DNA"/>
</dbReference>
<dbReference type="RefSeq" id="WP_010800570.1">
    <property type="nucleotide sequence ID" value="NZ_KQ033912.1"/>
</dbReference>
<dbReference type="GO" id="GO:0016020">
    <property type="term" value="C:membrane"/>
    <property type="evidence" value="ECO:0007669"/>
    <property type="project" value="UniProtKB-SubCell"/>
</dbReference>
<evidence type="ECO:0000256" key="8">
    <source>
        <dbReference type="ARBA" id="ARBA00023136"/>
    </source>
</evidence>
<protein>
    <recommendedName>
        <fullName evidence="17">Glycosyltransferase 2-like domain-containing protein</fullName>
    </recommendedName>
</protein>
<dbReference type="InterPro" id="IPR029044">
    <property type="entry name" value="Nucleotide-diphossugar_trans"/>
</dbReference>
<dbReference type="GO" id="GO:0046920">
    <property type="term" value="F:alpha-(1-&gt;3)-fucosyltransferase activity"/>
    <property type="evidence" value="ECO:0007669"/>
    <property type="project" value="TreeGrafter"/>
</dbReference>
<keyword evidence="3" id="KW-0328">Glycosyltransferase</keyword>
<dbReference type="InterPro" id="IPR001503">
    <property type="entry name" value="Glyco_trans_10"/>
</dbReference>
<dbReference type="FunFam" id="3.40.50.11660:FF:000002">
    <property type="entry name" value="Alpha-(1,3)-fucosyltransferase"/>
    <property type="match status" value="1"/>
</dbReference>